<evidence type="ECO:0000313" key="3">
    <source>
        <dbReference type="EMBL" id="NVO29328.1"/>
    </source>
</evidence>
<dbReference type="InterPro" id="IPR048020">
    <property type="entry name" value="Transpos_IS3"/>
</dbReference>
<protein>
    <submittedName>
        <fullName evidence="3">IS3 family transposase</fullName>
    </submittedName>
</protein>
<gene>
    <name evidence="3" type="ORF">HJ526_18050</name>
</gene>
<evidence type="ECO:0000259" key="2">
    <source>
        <dbReference type="PROSITE" id="PS50994"/>
    </source>
</evidence>
<proteinExistence type="predicted"/>
<reference evidence="3 4" key="1">
    <citation type="submission" date="2020-04" db="EMBL/GenBank/DDBJ databases">
        <title>Donghicola sp., a member of the Rhodobacteraceae family isolated from mangrove forest in Thailand.</title>
        <authorList>
            <person name="Charoenyingcharoen P."/>
            <person name="Yukphan P."/>
        </authorList>
    </citation>
    <scope>NUCLEOTIDE SEQUENCE [LARGE SCALE GENOMIC DNA]</scope>
    <source>
        <strain evidence="3 4">C2-DW-16</strain>
    </source>
</reference>
<accession>A0ABX2PIU8</accession>
<dbReference type="Pfam" id="PF13333">
    <property type="entry name" value="rve_2"/>
    <property type="match status" value="1"/>
</dbReference>
<dbReference type="RefSeq" id="WP_176856019.1">
    <property type="nucleotide sequence ID" value="NZ_JABCJD010000014.1"/>
</dbReference>
<evidence type="ECO:0000256" key="1">
    <source>
        <dbReference type="SAM" id="Coils"/>
    </source>
</evidence>
<feature type="coiled-coil region" evidence="1">
    <location>
        <begin position="35"/>
        <end position="62"/>
    </location>
</feature>
<dbReference type="Gene3D" id="3.30.420.10">
    <property type="entry name" value="Ribonuclease H-like superfamily/Ribonuclease H"/>
    <property type="match status" value="1"/>
</dbReference>
<dbReference type="NCBIfam" id="NF033516">
    <property type="entry name" value="transpos_IS3"/>
    <property type="match status" value="1"/>
</dbReference>
<keyword evidence="1" id="KW-0175">Coiled coil</keyword>
<dbReference type="PANTHER" id="PTHR46889">
    <property type="entry name" value="TRANSPOSASE INSF FOR INSERTION SEQUENCE IS3B-RELATED"/>
    <property type="match status" value="1"/>
</dbReference>
<dbReference type="InterPro" id="IPR025948">
    <property type="entry name" value="HTH-like_dom"/>
</dbReference>
<keyword evidence="4" id="KW-1185">Reference proteome</keyword>
<dbReference type="EMBL" id="JABCJD010000014">
    <property type="protein sequence ID" value="NVO29328.1"/>
    <property type="molecule type" value="Genomic_DNA"/>
</dbReference>
<dbReference type="Pfam" id="PF00665">
    <property type="entry name" value="rve"/>
    <property type="match status" value="1"/>
</dbReference>
<dbReference type="InterPro" id="IPR036397">
    <property type="entry name" value="RNaseH_sf"/>
</dbReference>
<sequence length="368" mass="42592">GVSRPTLYAWKNQLLGSEAPATMKRKKPAFWDPEIEELERQREALHRDIRELQIEHDLLKSASELIKKDLGGDLQSLRNREKAMLVVALKKRHKVPALLAKLGLARSSYFYHRARITLEDKYLPVRLAMKKAFESNHRCYGYRRLRAYMARHSISLSEKVVRRLMKQEALVVPKPKRRRYNSYLGEISPAPENIINRDFHAAAPNEKWLTDITEFHIRAGKVYLSPIIDCFDGLVISWAIGTKPDANLANTMLDAAIESIEDSVARPIIHSDRGGHYRWPGWLERIHAAKLVRSMSRKASSQDNAACEDFFGRLKTEFFYPRDWRALTTAQFIDEVDAYVRWYNETRIKMSLGGKSPIEYRKSLGLMP</sequence>
<dbReference type="SUPFAM" id="SSF53098">
    <property type="entry name" value="Ribonuclease H-like"/>
    <property type="match status" value="1"/>
</dbReference>
<feature type="non-terminal residue" evidence="3">
    <location>
        <position position="1"/>
    </location>
</feature>
<dbReference type="Pfam" id="PF13276">
    <property type="entry name" value="HTH_21"/>
    <property type="match status" value="1"/>
</dbReference>
<name>A0ABX2PIU8_9RHOB</name>
<evidence type="ECO:0000313" key="4">
    <source>
        <dbReference type="Proteomes" id="UP000523601"/>
    </source>
</evidence>
<dbReference type="PROSITE" id="PS50994">
    <property type="entry name" value="INTEGRASE"/>
    <property type="match status" value="1"/>
</dbReference>
<organism evidence="3 4">
    <name type="scientific">Donghicola mangrovi</name>
    <dbReference type="NCBI Taxonomy" id="2729614"/>
    <lineage>
        <taxon>Bacteria</taxon>
        <taxon>Pseudomonadati</taxon>
        <taxon>Pseudomonadota</taxon>
        <taxon>Alphaproteobacteria</taxon>
        <taxon>Rhodobacterales</taxon>
        <taxon>Roseobacteraceae</taxon>
        <taxon>Donghicola</taxon>
    </lineage>
</organism>
<dbReference type="PANTHER" id="PTHR46889:SF4">
    <property type="entry name" value="TRANSPOSASE INSO FOR INSERTION SEQUENCE ELEMENT IS911B-RELATED"/>
    <property type="match status" value="1"/>
</dbReference>
<feature type="domain" description="Integrase catalytic" evidence="2">
    <location>
        <begin position="200"/>
        <end position="365"/>
    </location>
</feature>
<dbReference type="Proteomes" id="UP000523601">
    <property type="component" value="Unassembled WGS sequence"/>
</dbReference>
<dbReference type="InterPro" id="IPR012337">
    <property type="entry name" value="RNaseH-like_sf"/>
</dbReference>
<dbReference type="InterPro" id="IPR001584">
    <property type="entry name" value="Integrase_cat-core"/>
</dbReference>
<dbReference type="InterPro" id="IPR050900">
    <property type="entry name" value="Transposase_IS3/IS150/IS904"/>
</dbReference>
<comment type="caution">
    <text evidence="3">The sequence shown here is derived from an EMBL/GenBank/DDBJ whole genome shotgun (WGS) entry which is preliminary data.</text>
</comment>